<comment type="caution">
    <text evidence="2">The sequence shown here is derived from an EMBL/GenBank/DDBJ whole genome shotgun (WGS) entry which is preliminary data.</text>
</comment>
<organism evidence="2 3">
    <name type="scientific">Pontibacillus yanchengensis</name>
    <dbReference type="NCBI Taxonomy" id="462910"/>
    <lineage>
        <taxon>Bacteria</taxon>
        <taxon>Bacillati</taxon>
        <taxon>Bacillota</taxon>
        <taxon>Bacilli</taxon>
        <taxon>Bacillales</taxon>
        <taxon>Bacillaceae</taxon>
        <taxon>Pontibacillus</taxon>
    </lineage>
</organism>
<name>A0A6I5A6W7_9BACI</name>
<dbReference type="OrthoDB" id="1681403at2"/>
<feature type="transmembrane region" description="Helical" evidence="1">
    <location>
        <begin position="110"/>
        <end position="127"/>
    </location>
</feature>
<dbReference type="EMBL" id="WMEQ01000030">
    <property type="protein sequence ID" value="MYL36150.1"/>
    <property type="molecule type" value="Genomic_DNA"/>
</dbReference>
<evidence type="ECO:0000256" key="1">
    <source>
        <dbReference type="SAM" id="Phobius"/>
    </source>
</evidence>
<proteinExistence type="predicted"/>
<keyword evidence="1" id="KW-0812">Transmembrane</keyword>
<keyword evidence="1" id="KW-1133">Transmembrane helix</keyword>
<evidence type="ECO:0000313" key="2">
    <source>
        <dbReference type="EMBL" id="MYL36150.1"/>
    </source>
</evidence>
<reference evidence="2 3" key="1">
    <citation type="submission" date="2019-11" db="EMBL/GenBank/DDBJ databases">
        <title>Genome sequences of 17 halophilic strains isolated from different environments.</title>
        <authorList>
            <person name="Furrow R.E."/>
        </authorList>
    </citation>
    <scope>NUCLEOTIDE SEQUENCE [LARGE SCALE GENOMIC DNA]</scope>
    <source>
        <strain evidence="2 3">22514_16_FS</strain>
    </source>
</reference>
<feature type="transmembrane region" description="Helical" evidence="1">
    <location>
        <begin position="133"/>
        <end position="153"/>
    </location>
</feature>
<dbReference type="AlphaFoldDB" id="A0A6I5A6W7"/>
<dbReference type="Proteomes" id="UP000468638">
    <property type="component" value="Unassembled WGS sequence"/>
</dbReference>
<accession>A0A6I5A6W7</accession>
<gene>
    <name evidence="2" type="ORF">GLW05_21565</name>
</gene>
<keyword evidence="1" id="KW-0472">Membrane</keyword>
<feature type="transmembrane region" description="Helical" evidence="1">
    <location>
        <begin position="35"/>
        <end position="56"/>
    </location>
</feature>
<protein>
    <recommendedName>
        <fullName evidence="4">DUF5683 domain-containing protein</fullName>
    </recommendedName>
</protein>
<dbReference type="RefSeq" id="WP_160910402.1">
    <property type="nucleotide sequence ID" value="NZ_WMEQ01000030.1"/>
</dbReference>
<evidence type="ECO:0008006" key="4">
    <source>
        <dbReference type="Google" id="ProtNLM"/>
    </source>
</evidence>
<evidence type="ECO:0000313" key="3">
    <source>
        <dbReference type="Proteomes" id="UP000468638"/>
    </source>
</evidence>
<sequence>MIGDNPKEYKSPIAALLWSVTMSGFGQMYNGQYLFGTLLLLCEFLVNLFSNLNLAIWHSLQGEFQQAHDVIDYKWGLFYPSLYSFSIWQAYNKAILHKHKLQGRTVPQRTYLTGLSIGLVVGMIFGICWHQNMLAFGPVANGLLWGAIGALLGH</sequence>